<dbReference type="GO" id="GO:0005886">
    <property type="term" value="C:plasma membrane"/>
    <property type="evidence" value="ECO:0007669"/>
    <property type="project" value="TreeGrafter"/>
</dbReference>
<keyword evidence="1" id="KW-0813">Transport</keyword>
<dbReference type="AlphaFoldDB" id="A0A0M0BTM8"/>
<keyword evidence="7" id="KW-0812">Transmembrane</keyword>
<keyword evidence="6" id="KW-0411">Iron-sulfur</keyword>
<feature type="domain" description="4Fe-4S ferredoxin-type" evidence="8">
    <location>
        <begin position="165"/>
        <end position="201"/>
    </location>
</feature>
<protein>
    <recommendedName>
        <fullName evidence="8">4Fe-4S ferredoxin-type domain-containing protein</fullName>
    </recommendedName>
</protein>
<keyword evidence="5" id="KW-0408">Iron</keyword>
<dbReference type="PANTHER" id="PTHR30176">
    <property type="entry name" value="FERREDOXIN-TYPE PROTEIN NAPH"/>
    <property type="match status" value="1"/>
</dbReference>
<comment type="caution">
    <text evidence="9">The sequence shown here is derived from an EMBL/GenBank/DDBJ whole genome shotgun (WGS) entry which is preliminary data.</text>
</comment>
<evidence type="ECO:0000256" key="5">
    <source>
        <dbReference type="ARBA" id="ARBA00023004"/>
    </source>
</evidence>
<dbReference type="InterPro" id="IPR051684">
    <property type="entry name" value="Electron_Trans/Redox"/>
</dbReference>
<dbReference type="Proteomes" id="UP000054016">
    <property type="component" value="Unassembled WGS sequence"/>
</dbReference>
<keyword evidence="7" id="KW-0472">Membrane</keyword>
<evidence type="ECO:0000259" key="8">
    <source>
        <dbReference type="Pfam" id="PF12801"/>
    </source>
</evidence>
<dbReference type="EMBL" id="LFWV01000017">
    <property type="protein sequence ID" value="KON31953.1"/>
    <property type="molecule type" value="Genomic_DNA"/>
</dbReference>
<proteinExistence type="predicted"/>
<dbReference type="GO" id="GO:0046872">
    <property type="term" value="F:metal ion binding"/>
    <property type="evidence" value="ECO:0007669"/>
    <property type="project" value="UniProtKB-KW"/>
</dbReference>
<sequence>MGIVPQAGLDMGWLILSLAVAVLFFFVLTFFAGSMFCSWVCPLGTIIDGFDKAVERFMPKINMKREERLKRNREKNEKKSRFVCPTCPFGRILANKNATVANGILVSALVGAAILRVNVWCFICPIGILTQGMFHLKSVTRITRLFNHKIWNQIPPLMMPIMIELLAIPAIAVVLSLREKRYWCRKICPLGALVRFFAKFNPFFKPTIKSGKHTCQIDQRKCEKVCSQGIGPWRAKGSAECTKCLECYVECDQGLIEIKRFGTPDAVLWLRRFFRKLKRRLKKEKS</sequence>
<evidence type="ECO:0000313" key="10">
    <source>
        <dbReference type="Proteomes" id="UP000054016"/>
    </source>
</evidence>
<dbReference type="SUPFAM" id="SSF54862">
    <property type="entry name" value="4Fe-4S ferredoxins"/>
    <property type="match status" value="1"/>
</dbReference>
<organism evidence="9 10">
    <name type="scientific">miscellaneous Crenarchaeota group-1 archaeon SG8-32-3</name>
    <dbReference type="NCBI Taxonomy" id="1685125"/>
    <lineage>
        <taxon>Archaea</taxon>
        <taxon>Candidatus Bathyarchaeota</taxon>
        <taxon>MCG-1</taxon>
    </lineage>
</organism>
<reference evidence="10" key="1">
    <citation type="submission" date="2015-06" db="EMBL/GenBank/DDBJ databases">
        <title>New insights into the roles of widespread benthic archaea in carbon and nitrogen cycling.</title>
        <authorList>
            <person name="Lazar C.S."/>
            <person name="Baker B.J."/>
            <person name="Seitz K.W."/>
            <person name="Hyde A.S."/>
            <person name="Dick G.J."/>
            <person name="Hinrichs K.-U."/>
            <person name="Teske A.P."/>
        </authorList>
    </citation>
    <scope>NUCLEOTIDE SEQUENCE [LARGE SCALE GENOMIC DNA]</scope>
</reference>
<gene>
    <name evidence="9" type="ORF">AC478_01720</name>
</gene>
<evidence type="ECO:0000256" key="2">
    <source>
        <dbReference type="ARBA" id="ARBA00022485"/>
    </source>
</evidence>
<dbReference type="PANTHER" id="PTHR30176:SF3">
    <property type="entry name" value="FERREDOXIN-TYPE PROTEIN NAPH"/>
    <property type="match status" value="1"/>
</dbReference>
<dbReference type="Pfam" id="PF12801">
    <property type="entry name" value="Fer4_5"/>
    <property type="match status" value="3"/>
</dbReference>
<feature type="transmembrane region" description="Helical" evidence="7">
    <location>
        <begin position="100"/>
        <end position="128"/>
    </location>
</feature>
<evidence type="ECO:0000256" key="1">
    <source>
        <dbReference type="ARBA" id="ARBA00022448"/>
    </source>
</evidence>
<keyword evidence="3" id="KW-0479">Metal-binding</keyword>
<evidence type="ECO:0000313" key="9">
    <source>
        <dbReference type="EMBL" id="KON31953.1"/>
    </source>
</evidence>
<dbReference type="GO" id="GO:0051539">
    <property type="term" value="F:4 iron, 4 sulfur cluster binding"/>
    <property type="evidence" value="ECO:0007669"/>
    <property type="project" value="UniProtKB-KW"/>
</dbReference>
<feature type="transmembrane region" description="Helical" evidence="7">
    <location>
        <begin position="12"/>
        <end position="33"/>
    </location>
</feature>
<evidence type="ECO:0000256" key="3">
    <source>
        <dbReference type="ARBA" id="ARBA00022723"/>
    </source>
</evidence>
<dbReference type="InterPro" id="IPR017896">
    <property type="entry name" value="4Fe4S_Fe-S-bd"/>
</dbReference>
<evidence type="ECO:0000256" key="7">
    <source>
        <dbReference type="SAM" id="Phobius"/>
    </source>
</evidence>
<keyword evidence="4" id="KW-0249">Electron transport</keyword>
<evidence type="ECO:0000256" key="6">
    <source>
        <dbReference type="ARBA" id="ARBA00023014"/>
    </source>
</evidence>
<accession>A0A0M0BTM8</accession>
<feature type="transmembrane region" description="Helical" evidence="7">
    <location>
        <begin position="157"/>
        <end position="177"/>
    </location>
</feature>
<evidence type="ECO:0000256" key="4">
    <source>
        <dbReference type="ARBA" id="ARBA00022982"/>
    </source>
</evidence>
<name>A0A0M0BTM8_9ARCH</name>
<keyword evidence="2" id="KW-0004">4Fe-4S</keyword>
<feature type="domain" description="4Fe-4S ferredoxin-type" evidence="8">
    <location>
        <begin position="104"/>
        <end position="136"/>
    </location>
</feature>
<keyword evidence="7" id="KW-1133">Transmembrane helix</keyword>
<feature type="domain" description="4Fe-4S ferredoxin-type" evidence="8">
    <location>
        <begin position="16"/>
        <end position="56"/>
    </location>
</feature>